<dbReference type="EMBL" id="AHOP02000057">
    <property type="protein sequence ID" value="EMO39236.1"/>
    <property type="molecule type" value="Genomic_DNA"/>
</dbReference>
<gene>
    <name evidence="1" type="ORF">LEP1GSC186_0018</name>
</gene>
<sequence>MLNSEENELRSRSSTLQISKVFRNEMYDWIVTPEKIRRFFLKCRNPFIEDYQF</sequence>
<name>M6U8E7_9LEPT</name>
<accession>M6U8E7</accession>
<reference evidence="1 2" key="1">
    <citation type="submission" date="2013-01" db="EMBL/GenBank/DDBJ databases">
        <authorList>
            <person name="Harkins D.M."/>
            <person name="Durkin A.S."/>
            <person name="Brinkac L.M."/>
            <person name="Haft D.H."/>
            <person name="Selengut J.D."/>
            <person name="Sanka R."/>
            <person name="DePew J."/>
            <person name="Purushe J."/>
            <person name="Matthias M.A."/>
            <person name="Vinetz J.M."/>
            <person name="Sutton G.G."/>
            <person name="Nierman W.C."/>
            <person name="Fouts D.E."/>
        </authorList>
    </citation>
    <scope>NUCLEOTIDE SEQUENCE [LARGE SCALE GENOMIC DNA]</scope>
    <source>
        <strain evidence="1 2">ZUN142</strain>
    </source>
</reference>
<organism evidence="1 2">
    <name type="scientific">Leptospira noguchii serovar Autumnalis str. ZUN142</name>
    <dbReference type="NCBI Taxonomy" id="1085540"/>
    <lineage>
        <taxon>Bacteria</taxon>
        <taxon>Pseudomonadati</taxon>
        <taxon>Spirochaetota</taxon>
        <taxon>Spirochaetia</taxon>
        <taxon>Leptospirales</taxon>
        <taxon>Leptospiraceae</taxon>
        <taxon>Leptospira</taxon>
    </lineage>
</organism>
<evidence type="ECO:0000313" key="2">
    <source>
        <dbReference type="Proteomes" id="UP000012153"/>
    </source>
</evidence>
<dbReference type="Proteomes" id="UP000012153">
    <property type="component" value="Unassembled WGS sequence"/>
</dbReference>
<comment type="caution">
    <text evidence="1">The sequence shown here is derived from an EMBL/GenBank/DDBJ whole genome shotgun (WGS) entry which is preliminary data.</text>
</comment>
<protein>
    <submittedName>
        <fullName evidence="1">Uncharacterized protein</fullName>
    </submittedName>
</protein>
<proteinExistence type="predicted"/>
<dbReference type="AlphaFoldDB" id="M6U8E7"/>
<evidence type="ECO:0000313" key="1">
    <source>
        <dbReference type="EMBL" id="EMO39236.1"/>
    </source>
</evidence>